<gene>
    <name evidence="2" type="ORF">DA73_0236335</name>
    <name evidence="1" type="ORF">DA73_0400033775</name>
</gene>
<evidence type="ECO:0000313" key="1">
    <source>
        <dbReference type="EMBL" id="KAF3889887.1"/>
    </source>
</evidence>
<dbReference type="Proteomes" id="UP000029738">
    <property type="component" value="Unassembled WGS sequence"/>
</dbReference>
<dbReference type="EMBL" id="JHEG04000001">
    <property type="protein sequence ID" value="KAF3889887.1"/>
    <property type="molecule type" value="Genomic_DNA"/>
</dbReference>
<name>A0A0C1QSA7_9CYAN</name>
<accession>A0A0C1QSA7</accession>
<evidence type="ECO:0008006" key="4">
    <source>
        <dbReference type="Google" id="ProtNLM"/>
    </source>
</evidence>
<organism evidence="2">
    <name type="scientific">Tolypothrix bouteillei VB521301</name>
    <dbReference type="NCBI Taxonomy" id="1479485"/>
    <lineage>
        <taxon>Bacteria</taxon>
        <taxon>Bacillati</taxon>
        <taxon>Cyanobacteriota</taxon>
        <taxon>Cyanophyceae</taxon>
        <taxon>Nostocales</taxon>
        <taxon>Tolypothrichaceae</taxon>
        <taxon>Tolypothrix</taxon>
    </lineage>
</organism>
<dbReference type="EMBL" id="JHEG02000059">
    <property type="protein sequence ID" value="KIE06758.1"/>
    <property type="molecule type" value="Genomic_DNA"/>
</dbReference>
<evidence type="ECO:0000313" key="2">
    <source>
        <dbReference type="EMBL" id="KIE06758.1"/>
    </source>
</evidence>
<reference evidence="1" key="2">
    <citation type="submission" date="2019-11" db="EMBL/GenBank/DDBJ databases">
        <title>Improved Assembly of Tolypothrix boutellei genome.</title>
        <authorList>
            <person name="Sarangi A.N."/>
            <person name="Mukherjee M."/>
            <person name="Ghosh S."/>
            <person name="Singh D."/>
            <person name="Das A."/>
            <person name="Kant S."/>
            <person name="Prusty A."/>
            <person name="Tripathy S."/>
        </authorList>
    </citation>
    <scope>NUCLEOTIDE SEQUENCE</scope>
    <source>
        <strain evidence="1">VB521301</strain>
    </source>
</reference>
<dbReference type="AlphaFoldDB" id="A0A0C1QSA7"/>
<keyword evidence="3" id="KW-1185">Reference proteome</keyword>
<protein>
    <recommendedName>
        <fullName evidence="4">C-type lysozyme inhibitor domain-containing protein</fullName>
    </recommendedName>
</protein>
<sequence length="132" mass="14401">MKNVDCKGTKSLLGILAIASGTASILTATLGIAKPALAARGIFSCSAEGVVVEVSRLNTGTLRYSAYNIPTTLQRPDLIIDNGTVRYNRNGETVYRFRNRNYQYVAVKDSGYGRVLVYRNNQLIATKYCGDV</sequence>
<reference evidence="2" key="1">
    <citation type="journal article" date="2015" name="Genome Announc.">
        <title>Draft Genome Sequence of Tolypothrix boutellei Strain VB521301.</title>
        <authorList>
            <person name="Chandrababunaidu M.M."/>
            <person name="Singh D."/>
            <person name="Sen D."/>
            <person name="Bhan S."/>
            <person name="Das S."/>
            <person name="Gupta A."/>
            <person name="Adhikary S.P."/>
            <person name="Tripathy S."/>
        </authorList>
    </citation>
    <scope>NUCLEOTIDE SEQUENCE</scope>
    <source>
        <strain evidence="2">VB521301</strain>
    </source>
</reference>
<comment type="caution">
    <text evidence="2">The sequence shown here is derived from an EMBL/GenBank/DDBJ whole genome shotgun (WGS) entry which is preliminary data.</text>
</comment>
<dbReference type="OrthoDB" id="487214at2"/>
<evidence type="ECO:0000313" key="3">
    <source>
        <dbReference type="Proteomes" id="UP000029738"/>
    </source>
</evidence>
<proteinExistence type="predicted"/>
<dbReference type="RefSeq" id="WP_038082343.1">
    <property type="nucleotide sequence ID" value="NZ_JHEG04000001.1"/>
</dbReference>